<proteinExistence type="predicted"/>
<feature type="region of interest" description="Disordered" evidence="1">
    <location>
        <begin position="45"/>
        <end position="87"/>
    </location>
</feature>
<evidence type="ECO:0000313" key="3">
    <source>
        <dbReference type="Proteomes" id="UP001283361"/>
    </source>
</evidence>
<keyword evidence="3" id="KW-1185">Reference proteome</keyword>
<evidence type="ECO:0000313" key="2">
    <source>
        <dbReference type="EMBL" id="KAK3780427.1"/>
    </source>
</evidence>
<evidence type="ECO:0000256" key="1">
    <source>
        <dbReference type="SAM" id="MobiDB-lite"/>
    </source>
</evidence>
<feature type="compositionally biased region" description="Basic and acidic residues" evidence="1">
    <location>
        <begin position="63"/>
        <end position="76"/>
    </location>
</feature>
<name>A0AAE1A3R2_9GAST</name>
<gene>
    <name evidence="2" type="ORF">RRG08_062048</name>
</gene>
<comment type="caution">
    <text evidence="2">The sequence shown here is derived from an EMBL/GenBank/DDBJ whole genome shotgun (WGS) entry which is preliminary data.</text>
</comment>
<organism evidence="2 3">
    <name type="scientific">Elysia crispata</name>
    <name type="common">lettuce slug</name>
    <dbReference type="NCBI Taxonomy" id="231223"/>
    <lineage>
        <taxon>Eukaryota</taxon>
        <taxon>Metazoa</taxon>
        <taxon>Spiralia</taxon>
        <taxon>Lophotrochozoa</taxon>
        <taxon>Mollusca</taxon>
        <taxon>Gastropoda</taxon>
        <taxon>Heterobranchia</taxon>
        <taxon>Euthyneura</taxon>
        <taxon>Panpulmonata</taxon>
        <taxon>Sacoglossa</taxon>
        <taxon>Placobranchoidea</taxon>
        <taxon>Plakobranchidae</taxon>
        <taxon>Elysia</taxon>
    </lineage>
</organism>
<dbReference type="Proteomes" id="UP001283361">
    <property type="component" value="Unassembled WGS sequence"/>
</dbReference>
<accession>A0AAE1A3R2</accession>
<dbReference type="AlphaFoldDB" id="A0AAE1A3R2"/>
<dbReference type="EMBL" id="JAWDGP010002732">
    <property type="protein sequence ID" value="KAK3780427.1"/>
    <property type="molecule type" value="Genomic_DNA"/>
</dbReference>
<sequence>MRHSPDILLAMTSSLSPHDLLQSAAPIDRYCRYLNPCAAPEIRAKSQRERRGVGDMIKNSLGIKKEDGGSGRKDAMESNPPNDGQVFGLLSARPASHYRISAARKALYVGGPLLVSGVECSPTDLQGMFDEVQNPLCHDTGEV</sequence>
<protein>
    <submittedName>
        <fullName evidence="2">Uncharacterized protein</fullName>
    </submittedName>
</protein>
<reference evidence="2" key="1">
    <citation type="journal article" date="2023" name="G3 (Bethesda)">
        <title>A reference genome for the long-term kleptoplast-retaining sea slug Elysia crispata morphotype clarki.</title>
        <authorList>
            <person name="Eastman K.E."/>
            <person name="Pendleton A.L."/>
            <person name="Shaikh M.A."/>
            <person name="Suttiyut T."/>
            <person name="Ogas R."/>
            <person name="Tomko P."/>
            <person name="Gavelis G."/>
            <person name="Widhalm J.R."/>
            <person name="Wisecaver J.H."/>
        </authorList>
    </citation>
    <scope>NUCLEOTIDE SEQUENCE</scope>
    <source>
        <strain evidence="2">ECLA1</strain>
    </source>
</reference>